<keyword evidence="4 5" id="KW-0862">Zinc</keyword>
<dbReference type="NCBIfam" id="NF009046">
    <property type="entry name" value="PRK12380.1"/>
    <property type="match status" value="1"/>
</dbReference>
<comment type="function">
    <text evidence="5">Involved in the maturation of [NiFe] hydrogenases. Required for nickel insertion into the metal center of the hydrogenase.</text>
</comment>
<dbReference type="PIRSF" id="PIRSF004761">
    <property type="entry name" value="Hydrgn_mat_HypA"/>
    <property type="match status" value="1"/>
</dbReference>
<evidence type="ECO:0000256" key="2">
    <source>
        <dbReference type="ARBA" id="ARBA00022596"/>
    </source>
</evidence>
<dbReference type="Proteomes" id="UP000664658">
    <property type="component" value="Unassembled WGS sequence"/>
</dbReference>
<evidence type="ECO:0000313" key="6">
    <source>
        <dbReference type="EMBL" id="MBO1109217.1"/>
    </source>
</evidence>
<proteinExistence type="inferred from homology"/>
<dbReference type="InterPro" id="IPR020538">
    <property type="entry name" value="Hydgase_Ni_incorp_HypA/HybF_CS"/>
</dbReference>
<dbReference type="Pfam" id="PF01155">
    <property type="entry name" value="HypA"/>
    <property type="match status" value="1"/>
</dbReference>
<sequence length="113" mass="12637">MHEMALCESAMQVIEQQAAQNGVRRVTAVWLEVGALACVEISALTFCFDAVSRNTLAEGCKLHVRVKPAQAWCWDCCQTVVINQRGEACPHCQGYRLRVDDGETLRIQEIEVE</sequence>
<feature type="binding site" evidence="5">
    <location>
        <position position="2"/>
    </location>
    <ligand>
        <name>Ni(2+)</name>
        <dbReference type="ChEBI" id="CHEBI:49786"/>
    </ligand>
</feature>
<dbReference type="RefSeq" id="WP_010863695.1">
    <property type="nucleotide sequence ID" value="NZ_CP027852.1"/>
</dbReference>
<dbReference type="EMBL" id="JAFNAA010000016">
    <property type="protein sequence ID" value="MBO1109217.1"/>
    <property type="molecule type" value="Genomic_DNA"/>
</dbReference>
<feature type="binding site" evidence="5">
    <location>
        <position position="89"/>
    </location>
    <ligand>
        <name>Zn(2+)</name>
        <dbReference type="ChEBI" id="CHEBI:29105"/>
    </ligand>
</feature>
<dbReference type="GO" id="GO:0008270">
    <property type="term" value="F:zinc ion binding"/>
    <property type="evidence" value="ECO:0007669"/>
    <property type="project" value="UniProtKB-UniRule"/>
</dbReference>
<dbReference type="GO" id="GO:0016151">
    <property type="term" value="F:nickel cation binding"/>
    <property type="evidence" value="ECO:0007669"/>
    <property type="project" value="UniProtKB-UniRule"/>
</dbReference>
<dbReference type="PANTHER" id="PTHR34535:SF3">
    <property type="entry name" value="HYDROGENASE MATURATION FACTOR HYPA"/>
    <property type="match status" value="1"/>
</dbReference>
<organism evidence="6 7">
    <name type="scientific">Plesiomonas shigelloides</name>
    <name type="common">Aeromonas shigelloides</name>
    <dbReference type="NCBI Taxonomy" id="703"/>
    <lineage>
        <taxon>Bacteria</taxon>
        <taxon>Pseudomonadati</taxon>
        <taxon>Pseudomonadota</taxon>
        <taxon>Gammaproteobacteria</taxon>
        <taxon>Enterobacterales</taxon>
        <taxon>Enterobacteriaceae</taxon>
        <taxon>Plesiomonas</taxon>
    </lineage>
</organism>
<evidence type="ECO:0000256" key="3">
    <source>
        <dbReference type="ARBA" id="ARBA00022723"/>
    </source>
</evidence>
<comment type="similarity">
    <text evidence="1 5">Belongs to the HypA/HybF family.</text>
</comment>
<dbReference type="GeneID" id="69706531"/>
<reference evidence="6" key="1">
    <citation type="submission" date="2021-03" db="EMBL/GenBank/DDBJ databases">
        <title>Plesiomonas shigelloides zfcc0051, isolated from zebrafish feces.</title>
        <authorList>
            <person name="Vanderhoek Z."/>
            <person name="Gaulke C."/>
        </authorList>
    </citation>
    <scope>NUCLEOTIDE SEQUENCE</scope>
    <source>
        <strain evidence="6">Zfcc0051</strain>
    </source>
</reference>
<evidence type="ECO:0000256" key="4">
    <source>
        <dbReference type="ARBA" id="ARBA00022833"/>
    </source>
</evidence>
<dbReference type="PANTHER" id="PTHR34535">
    <property type="entry name" value="HYDROGENASE MATURATION FACTOR HYPA"/>
    <property type="match status" value="1"/>
</dbReference>
<dbReference type="HAMAP" id="MF_00213">
    <property type="entry name" value="HypA_HybF"/>
    <property type="match status" value="1"/>
</dbReference>
<protein>
    <recommendedName>
        <fullName evidence="5">Hydrogenase maturation factor HypA</fullName>
    </recommendedName>
</protein>
<gene>
    <name evidence="5 6" type="primary">hypA</name>
    <name evidence="6" type="ORF">J2R62_13525</name>
</gene>
<dbReference type="GO" id="GO:0016530">
    <property type="term" value="F:metallochaperone activity"/>
    <property type="evidence" value="ECO:0007669"/>
    <property type="project" value="UniProtKB-ARBA"/>
</dbReference>
<dbReference type="Gene3D" id="3.30.2320.80">
    <property type="match status" value="1"/>
</dbReference>
<comment type="caution">
    <text evidence="6">The sequence shown here is derived from an EMBL/GenBank/DDBJ whole genome shotgun (WGS) entry which is preliminary data.</text>
</comment>
<dbReference type="FunFam" id="3.30.2320.80:FF:000001">
    <property type="entry name" value="Hydrogenase maturation factor HypA"/>
    <property type="match status" value="1"/>
</dbReference>
<evidence type="ECO:0000313" key="7">
    <source>
        <dbReference type="Proteomes" id="UP000664658"/>
    </source>
</evidence>
<name>A0A2P1VMC8_PLESH</name>
<dbReference type="PROSITE" id="PS01249">
    <property type="entry name" value="HYPA"/>
    <property type="match status" value="1"/>
</dbReference>
<dbReference type="InterPro" id="IPR000688">
    <property type="entry name" value="HypA/HybF"/>
</dbReference>
<evidence type="ECO:0000256" key="5">
    <source>
        <dbReference type="HAMAP-Rule" id="MF_00213"/>
    </source>
</evidence>
<keyword evidence="2 5" id="KW-0533">Nickel</keyword>
<keyword evidence="3 5" id="KW-0479">Metal-binding</keyword>
<feature type="binding site" evidence="5">
    <location>
        <position position="73"/>
    </location>
    <ligand>
        <name>Zn(2+)</name>
        <dbReference type="ChEBI" id="CHEBI:29105"/>
    </ligand>
</feature>
<dbReference type="NCBIfam" id="TIGR00100">
    <property type="entry name" value="hypA"/>
    <property type="match status" value="1"/>
</dbReference>
<accession>A0A2P1VMC8</accession>
<dbReference type="GO" id="GO:0051604">
    <property type="term" value="P:protein maturation"/>
    <property type="evidence" value="ECO:0007669"/>
    <property type="project" value="InterPro"/>
</dbReference>
<feature type="binding site" evidence="5">
    <location>
        <position position="76"/>
    </location>
    <ligand>
        <name>Zn(2+)</name>
        <dbReference type="ChEBI" id="CHEBI:29105"/>
    </ligand>
</feature>
<evidence type="ECO:0000256" key="1">
    <source>
        <dbReference type="ARBA" id="ARBA00010748"/>
    </source>
</evidence>
<dbReference type="AlphaFoldDB" id="A0A2P1VMC8"/>
<feature type="binding site" evidence="5">
    <location>
        <position position="92"/>
    </location>
    <ligand>
        <name>Zn(2+)</name>
        <dbReference type="ChEBI" id="CHEBI:29105"/>
    </ligand>
</feature>
<dbReference type="NCBIfam" id="NF002979">
    <property type="entry name" value="PRK03681.1"/>
    <property type="match status" value="1"/>
</dbReference>